<feature type="chain" id="PRO_5003822989" description="Ricin B lectin domain-containing protein" evidence="1">
    <location>
        <begin position="19"/>
        <end position="167"/>
    </location>
</feature>
<proteinExistence type="predicted"/>
<dbReference type="VEuPathDB" id="MicrosporidiaDB:EDEG_01872"/>
<protein>
    <recommendedName>
        <fullName evidence="4">Ricin B lectin domain-containing protein</fullName>
    </recommendedName>
</protein>
<feature type="signal peptide" evidence="1">
    <location>
        <begin position="1"/>
        <end position="18"/>
    </location>
</feature>
<organism evidence="2 3">
    <name type="scientific">Edhazardia aedis (strain USNM 41457)</name>
    <name type="common">Microsporidian parasite</name>
    <dbReference type="NCBI Taxonomy" id="1003232"/>
    <lineage>
        <taxon>Eukaryota</taxon>
        <taxon>Fungi</taxon>
        <taxon>Fungi incertae sedis</taxon>
        <taxon>Microsporidia</taxon>
        <taxon>Edhazardia</taxon>
    </lineage>
</organism>
<dbReference type="HOGENOM" id="CLU_1594512_0_0_1"/>
<keyword evidence="3" id="KW-1185">Reference proteome</keyword>
<evidence type="ECO:0000313" key="3">
    <source>
        <dbReference type="Proteomes" id="UP000003163"/>
    </source>
</evidence>
<evidence type="ECO:0008006" key="4">
    <source>
        <dbReference type="Google" id="ProtNLM"/>
    </source>
</evidence>
<dbReference type="AlphaFoldDB" id="J9D7R0"/>
<dbReference type="Proteomes" id="UP000003163">
    <property type="component" value="Unassembled WGS sequence"/>
</dbReference>
<sequence length="167" mass="18903">MQIFFHVIYILCAELVFPEVYFDQILPGDNLVVALKSRSHLTLGVEDSIVVLENGLNDTERNPSLKDPVLSVSLRRLDPLFFEIYIDGRIICSFGLFKDVAECSVDQGGDSRFLLRGTANGFTIEGYGGCLTEYPPKENDEGFKHGVRIDFCDDKDNQIWYIKKSLI</sequence>
<reference evidence="2 3" key="1">
    <citation type="submission" date="2011-08" db="EMBL/GenBank/DDBJ databases">
        <authorList>
            <person name="Liu Z.J."/>
            <person name="Shi F.L."/>
            <person name="Lu J.Q."/>
            <person name="Li M."/>
            <person name="Wang Z.L."/>
        </authorList>
    </citation>
    <scope>NUCLEOTIDE SEQUENCE [LARGE SCALE GENOMIC DNA]</scope>
    <source>
        <strain evidence="2 3">USNM 41457</strain>
    </source>
</reference>
<evidence type="ECO:0000313" key="2">
    <source>
        <dbReference type="EMBL" id="EJW03836.1"/>
    </source>
</evidence>
<gene>
    <name evidence="2" type="ORF">EDEG_01872</name>
</gene>
<dbReference type="InParanoid" id="J9D7R0"/>
<accession>J9D7R0</accession>
<comment type="caution">
    <text evidence="2">The sequence shown here is derived from an EMBL/GenBank/DDBJ whole genome shotgun (WGS) entry which is preliminary data.</text>
</comment>
<dbReference type="EMBL" id="AFBI03000029">
    <property type="protein sequence ID" value="EJW03836.1"/>
    <property type="molecule type" value="Genomic_DNA"/>
</dbReference>
<evidence type="ECO:0000256" key="1">
    <source>
        <dbReference type="SAM" id="SignalP"/>
    </source>
</evidence>
<name>J9D7R0_EDHAE</name>
<reference evidence="3" key="2">
    <citation type="submission" date="2015-07" db="EMBL/GenBank/DDBJ databases">
        <title>Contrasting host-pathogen interactions and genome evolution in two generalist and specialist microsporidian pathogens of mosquitoes.</title>
        <authorList>
            <consortium name="The Broad Institute Genomics Platform"/>
            <consortium name="The Broad Institute Genome Sequencing Center for Infectious Disease"/>
            <person name="Cuomo C.A."/>
            <person name="Sanscrainte N.D."/>
            <person name="Goldberg J.M."/>
            <person name="Heiman D."/>
            <person name="Young S."/>
            <person name="Zeng Q."/>
            <person name="Becnel J.J."/>
            <person name="Birren B.W."/>
        </authorList>
    </citation>
    <scope>NUCLEOTIDE SEQUENCE [LARGE SCALE GENOMIC DNA]</scope>
    <source>
        <strain evidence="3">USNM 41457</strain>
    </source>
</reference>
<keyword evidence="1" id="KW-0732">Signal</keyword>